<accession>A0AAW8AXI0</accession>
<feature type="non-terminal residue" evidence="2">
    <location>
        <position position="21"/>
    </location>
</feature>
<protein>
    <submittedName>
        <fullName evidence="2">Uncharacterized protein</fullName>
    </submittedName>
</protein>
<evidence type="ECO:0000313" key="2">
    <source>
        <dbReference type="EMBL" id="MDP1448117.1"/>
    </source>
</evidence>
<dbReference type="Proteomes" id="UP001242129">
    <property type="component" value="Unassembled WGS sequence"/>
</dbReference>
<reference evidence="2" key="1">
    <citation type="submission" date="2023-07" db="EMBL/GenBank/DDBJ databases">
        <title>Dynamics of blaOXA-23 gene transmission in Acinetobacter spp. from contaminated veterinary surfaces.</title>
        <authorList>
            <person name="Moreira Da Silva J."/>
            <person name="Menezes J."/>
            <person name="Fernandes L."/>
            <person name="Marques C."/>
            <person name="Amaral A."/>
            <person name="Timofte D."/>
            <person name="Pomba C."/>
        </authorList>
    </citation>
    <scope>NUCLEOTIDE SEQUENCE</scope>
    <source>
        <strain evidence="2">CMVB11Z4A1</strain>
    </source>
</reference>
<sequence>MQQQSNMQNKFLIDAEIGDDD</sequence>
<gene>
    <name evidence="2" type="ORF">Q8G51_10015</name>
</gene>
<feature type="region of interest" description="Disordered" evidence="1">
    <location>
        <begin position="1"/>
        <end position="21"/>
    </location>
</feature>
<name>A0AAW8AXI0_ACILW</name>
<evidence type="ECO:0000256" key="1">
    <source>
        <dbReference type="SAM" id="MobiDB-lite"/>
    </source>
</evidence>
<dbReference type="AlphaFoldDB" id="A0AAW8AXI0"/>
<organism evidence="2 3">
    <name type="scientific">Acinetobacter lwoffii</name>
    <dbReference type="NCBI Taxonomy" id="28090"/>
    <lineage>
        <taxon>Bacteria</taxon>
        <taxon>Pseudomonadati</taxon>
        <taxon>Pseudomonadota</taxon>
        <taxon>Gammaproteobacteria</taxon>
        <taxon>Moraxellales</taxon>
        <taxon>Moraxellaceae</taxon>
        <taxon>Acinetobacter</taxon>
    </lineage>
</organism>
<comment type="caution">
    <text evidence="2">The sequence shown here is derived from an EMBL/GenBank/DDBJ whole genome shotgun (WGS) entry which is preliminary data.</text>
</comment>
<dbReference type="RefSeq" id="WP_305158212.1">
    <property type="nucleotide sequence ID" value="NZ_JAUUUS010000227.1"/>
</dbReference>
<proteinExistence type="predicted"/>
<evidence type="ECO:0000313" key="3">
    <source>
        <dbReference type="Proteomes" id="UP001242129"/>
    </source>
</evidence>
<dbReference type="EMBL" id="JAUUUS010000227">
    <property type="protein sequence ID" value="MDP1448117.1"/>
    <property type="molecule type" value="Genomic_DNA"/>
</dbReference>